<dbReference type="InterPro" id="IPR036134">
    <property type="entry name" value="Crypto/Photolyase_FAD-like_sf"/>
</dbReference>
<evidence type="ECO:0000256" key="10">
    <source>
        <dbReference type="ARBA" id="ARBA00023239"/>
    </source>
</evidence>
<dbReference type="PROSITE" id="PS01083">
    <property type="entry name" value="DNA_PHOTOLYASES_2_1"/>
    <property type="match status" value="1"/>
</dbReference>
<accession>A0A8J7TBZ2</accession>
<dbReference type="PANTHER" id="PTHR10211:SF0">
    <property type="entry name" value="DEOXYRIBODIPYRIMIDINE PHOTO-LYASE"/>
    <property type="match status" value="1"/>
</dbReference>
<evidence type="ECO:0000256" key="12">
    <source>
        <dbReference type="ARBA" id="ARBA00033999"/>
    </source>
</evidence>
<dbReference type="SUPFAM" id="SSF48173">
    <property type="entry name" value="Cryptochrome/photolyase FAD-binding domain"/>
    <property type="match status" value="1"/>
</dbReference>
<comment type="similarity">
    <text evidence="2">Belongs to the DNA photolyase class-2 family.</text>
</comment>
<organism evidence="13 14">
    <name type="scientific">Atractosteus spatula</name>
    <name type="common">Alligator gar</name>
    <name type="synonym">Lepisosteus spatula</name>
    <dbReference type="NCBI Taxonomy" id="7917"/>
    <lineage>
        <taxon>Eukaryota</taxon>
        <taxon>Metazoa</taxon>
        <taxon>Chordata</taxon>
        <taxon>Craniata</taxon>
        <taxon>Vertebrata</taxon>
        <taxon>Euteleostomi</taxon>
        <taxon>Actinopterygii</taxon>
        <taxon>Neopterygii</taxon>
        <taxon>Holostei</taxon>
        <taxon>Semionotiformes</taxon>
        <taxon>Lepisosteidae</taxon>
        <taxon>Atractosteus</taxon>
    </lineage>
</organism>
<dbReference type="InterPro" id="IPR052219">
    <property type="entry name" value="Photolyase_Class-2"/>
</dbReference>
<proteinExistence type="inferred from homology"/>
<evidence type="ECO:0000256" key="8">
    <source>
        <dbReference type="ARBA" id="ARBA00023125"/>
    </source>
</evidence>
<evidence type="ECO:0000256" key="7">
    <source>
        <dbReference type="ARBA" id="ARBA00022827"/>
    </source>
</evidence>
<evidence type="ECO:0000313" key="14">
    <source>
        <dbReference type="Proteomes" id="UP000736164"/>
    </source>
</evidence>
<dbReference type="Proteomes" id="UP000736164">
    <property type="component" value="Unassembled WGS sequence"/>
</dbReference>
<keyword evidence="7" id="KW-0274">FAD</keyword>
<evidence type="ECO:0000256" key="4">
    <source>
        <dbReference type="ARBA" id="ARBA00014046"/>
    </source>
</evidence>
<protein>
    <recommendedName>
        <fullName evidence="4">Deoxyribodipyrimidine photo-lyase</fullName>
        <ecNumber evidence="3">4.1.99.3</ecNumber>
    </recommendedName>
    <alternativeName>
        <fullName evidence="11">DNA photolyase</fullName>
    </alternativeName>
</protein>
<keyword evidence="5" id="KW-0285">Flavoprotein</keyword>
<dbReference type="EC" id="4.1.99.3" evidence="3"/>
<dbReference type="Gene3D" id="1.10.579.10">
    <property type="entry name" value="DNA Cyclobutane Dipyrimidine Photolyase, subunit A, domain 3"/>
    <property type="match status" value="1"/>
</dbReference>
<dbReference type="Gene3D" id="1.25.40.80">
    <property type="match status" value="1"/>
</dbReference>
<dbReference type="InterPro" id="IPR032673">
    <property type="entry name" value="DNA_photolyase_2_CS"/>
</dbReference>
<name>A0A8J7TBZ2_ATRSP</name>
<evidence type="ECO:0000256" key="1">
    <source>
        <dbReference type="ARBA" id="ARBA00001974"/>
    </source>
</evidence>
<comment type="catalytic activity">
    <reaction evidence="12">
        <text>cyclobutadipyrimidine (in DNA) = 2 pyrimidine residues (in DNA).</text>
        <dbReference type="EC" id="4.1.99.3"/>
    </reaction>
</comment>
<feature type="non-terminal residue" evidence="13">
    <location>
        <position position="219"/>
    </location>
</feature>
<sequence length="219" mass="26032">MEALSNLSPWLHFGQVSAQRVVLEVRRYGRRWPQSVDVFVEEVVVRRELADNFCFYNKKYDRVDGAYEWAQKTLREHAKDRRPYLYSRGELEAFRTHDKLWNAAQFQMVSEGKMHGFLRMYWAKKILEWTASPEEALATAIYLNDRYELDGRDPNGYVGCMWSICGIHDQGWKEREIFGKVRYMNYAGCTRKFNVPKFEIKYNPKRCDDEDGNRKRGGD</sequence>
<dbReference type="EMBL" id="JAAWVO010036788">
    <property type="protein sequence ID" value="MBN3317673.1"/>
    <property type="molecule type" value="Genomic_DNA"/>
</dbReference>
<gene>
    <name evidence="13" type="primary">Phr</name>
    <name evidence="13" type="ORF">GTO95_0016061</name>
</gene>
<keyword evidence="9" id="KW-0234">DNA repair</keyword>
<dbReference type="GO" id="GO:0003904">
    <property type="term" value="F:deoxyribodipyrimidine photo-lyase activity"/>
    <property type="evidence" value="ECO:0007669"/>
    <property type="project" value="UniProtKB-EC"/>
</dbReference>
<evidence type="ECO:0000256" key="3">
    <source>
        <dbReference type="ARBA" id="ARBA00013149"/>
    </source>
</evidence>
<evidence type="ECO:0000313" key="13">
    <source>
        <dbReference type="EMBL" id="MBN3317673.1"/>
    </source>
</evidence>
<keyword evidence="10 13" id="KW-0456">Lyase</keyword>
<feature type="non-terminal residue" evidence="13">
    <location>
        <position position="1"/>
    </location>
</feature>
<evidence type="ECO:0000256" key="5">
    <source>
        <dbReference type="ARBA" id="ARBA00022630"/>
    </source>
</evidence>
<reference evidence="13" key="1">
    <citation type="journal article" date="2021" name="Cell">
        <title>Tracing the genetic footprints of vertebrate landing in non-teleost ray-finned fishes.</title>
        <authorList>
            <person name="Bi X."/>
            <person name="Wang K."/>
            <person name="Yang L."/>
            <person name="Pan H."/>
            <person name="Jiang H."/>
            <person name="Wei Q."/>
            <person name="Fang M."/>
            <person name="Yu H."/>
            <person name="Zhu C."/>
            <person name="Cai Y."/>
            <person name="He Y."/>
            <person name="Gan X."/>
            <person name="Zeng H."/>
            <person name="Yu D."/>
            <person name="Zhu Y."/>
            <person name="Jiang H."/>
            <person name="Qiu Q."/>
            <person name="Yang H."/>
            <person name="Zhang Y.E."/>
            <person name="Wang W."/>
            <person name="Zhu M."/>
            <person name="He S."/>
            <person name="Zhang G."/>
        </authorList>
    </citation>
    <scope>NUCLEOTIDE SEQUENCE</scope>
    <source>
        <strain evidence="13">Allg_001</strain>
    </source>
</reference>
<dbReference type="GO" id="GO:0003677">
    <property type="term" value="F:DNA binding"/>
    <property type="evidence" value="ECO:0007669"/>
    <property type="project" value="UniProtKB-KW"/>
</dbReference>
<dbReference type="GO" id="GO:0000719">
    <property type="term" value="P:photoreactive repair"/>
    <property type="evidence" value="ECO:0007669"/>
    <property type="project" value="TreeGrafter"/>
</dbReference>
<dbReference type="PROSITE" id="PS01084">
    <property type="entry name" value="DNA_PHOTOLYASES_2_2"/>
    <property type="match status" value="1"/>
</dbReference>
<dbReference type="PANTHER" id="PTHR10211">
    <property type="entry name" value="DEOXYRIBODIPYRIMIDINE PHOTOLYASE"/>
    <property type="match status" value="1"/>
</dbReference>
<comment type="caution">
    <text evidence="13">The sequence shown here is derived from an EMBL/GenBank/DDBJ whole genome shotgun (WGS) entry which is preliminary data.</text>
</comment>
<evidence type="ECO:0000256" key="2">
    <source>
        <dbReference type="ARBA" id="ARBA00006409"/>
    </source>
</evidence>
<comment type="cofactor">
    <cofactor evidence="1">
        <name>FAD</name>
        <dbReference type="ChEBI" id="CHEBI:57692"/>
    </cofactor>
</comment>
<dbReference type="FunFam" id="1.10.579.10:FF:000002">
    <property type="entry name" value="Deoxyribodipyrimidine photolyase"/>
    <property type="match status" value="1"/>
</dbReference>
<evidence type="ECO:0000256" key="11">
    <source>
        <dbReference type="ARBA" id="ARBA00031671"/>
    </source>
</evidence>
<keyword evidence="14" id="KW-1185">Reference proteome</keyword>
<keyword evidence="8" id="KW-0238">DNA-binding</keyword>
<dbReference type="AlphaFoldDB" id="A0A8J7TBZ2"/>
<evidence type="ECO:0000256" key="9">
    <source>
        <dbReference type="ARBA" id="ARBA00023204"/>
    </source>
</evidence>
<evidence type="ECO:0000256" key="6">
    <source>
        <dbReference type="ARBA" id="ARBA00022763"/>
    </source>
</evidence>
<keyword evidence="6" id="KW-0227">DNA damage</keyword>